<accession>N9P0Q7</accession>
<gene>
    <name evidence="1" type="ORF">F897_02248</name>
</gene>
<sequence length="83" mass="9876">MNVFFIHLSVEIWISVLRIDPTNFKATDDLGRERLIFRMLLRSLDLLKVKFEKARPKLDAKVYEELERLKNDALNVAKDESWI</sequence>
<evidence type="ECO:0000313" key="1">
    <source>
        <dbReference type="EMBL" id="ENX08487.1"/>
    </source>
</evidence>
<reference evidence="1 2" key="1">
    <citation type="submission" date="2013-02" db="EMBL/GenBank/DDBJ databases">
        <title>The Genome Sequence of Acinetobacter sp. NIPH 2171.</title>
        <authorList>
            <consortium name="The Broad Institute Genome Sequencing Platform"/>
            <consortium name="The Broad Institute Genome Sequencing Center for Infectious Disease"/>
            <person name="Cerqueira G."/>
            <person name="Feldgarden M."/>
            <person name="Courvalin P."/>
            <person name="Perichon B."/>
            <person name="Grillot-Courvalin C."/>
            <person name="Clermont D."/>
            <person name="Rocha E."/>
            <person name="Yoon E.-J."/>
            <person name="Nemec A."/>
            <person name="Walker B."/>
            <person name="Young S.K."/>
            <person name="Zeng Q."/>
            <person name="Gargeya S."/>
            <person name="Fitzgerald M."/>
            <person name="Haas B."/>
            <person name="Abouelleil A."/>
            <person name="Alvarado L."/>
            <person name="Arachchi H.M."/>
            <person name="Berlin A.M."/>
            <person name="Chapman S.B."/>
            <person name="Dewar J."/>
            <person name="Goldberg J."/>
            <person name="Griggs A."/>
            <person name="Gujja S."/>
            <person name="Hansen M."/>
            <person name="Howarth C."/>
            <person name="Imamovic A."/>
            <person name="Larimer J."/>
            <person name="McCowan C."/>
            <person name="Murphy C."/>
            <person name="Neiman D."/>
            <person name="Pearson M."/>
            <person name="Priest M."/>
            <person name="Roberts A."/>
            <person name="Saif S."/>
            <person name="Shea T."/>
            <person name="Sisk P."/>
            <person name="Sykes S."/>
            <person name="Wortman J."/>
            <person name="Nusbaum C."/>
            <person name="Birren B."/>
        </authorList>
    </citation>
    <scope>NUCLEOTIDE SEQUENCE [LARGE SCALE GENOMIC DNA]</scope>
    <source>
        <strain evidence="1 2">NIPH 2171</strain>
    </source>
</reference>
<dbReference type="HOGENOM" id="CLU_2534980_0_0_6"/>
<name>N9P0Q7_9GAMM</name>
<protein>
    <submittedName>
        <fullName evidence="1">Uncharacterized protein</fullName>
    </submittedName>
</protein>
<dbReference type="AlphaFoldDB" id="N9P0Q7"/>
<dbReference type="STRING" id="70346.F897_02248"/>
<evidence type="ECO:0000313" key="2">
    <source>
        <dbReference type="Proteomes" id="UP000013101"/>
    </source>
</evidence>
<organism evidence="1 2">
    <name type="scientific">Acinetobacter variabilis</name>
    <dbReference type="NCBI Taxonomy" id="70346"/>
    <lineage>
        <taxon>Bacteria</taxon>
        <taxon>Pseudomonadati</taxon>
        <taxon>Pseudomonadota</taxon>
        <taxon>Gammaproteobacteria</taxon>
        <taxon>Moraxellales</taxon>
        <taxon>Moraxellaceae</taxon>
        <taxon>Acinetobacter</taxon>
    </lineage>
</organism>
<dbReference type="Proteomes" id="UP000013101">
    <property type="component" value="Unassembled WGS sequence"/>
</dbReference>
<comment type="caution">
    <text evidence="1">The sequence shown here is derived from an EMBL/GenBank/DDBJ whole genome shotgun (WGS) entry which is preliminary data.</text>
</comment>
<dbReference type="RefSeq" id="WP_005235892.1">
    <property type="nucleotide sequence ID" value="NZ_CP083658.1"/>
</dbReference>
<proteinExistence type="predicted"/>
<dbReference type="EMBL" id="APRS01000013">
    <property type="protein sequence ID" value="ENX08487.1"/>
    <property type="molecule type" value="Genomic_DNA"/>
</dbReference>
<dbReference type="PATRIC" id="fig|1217693.3.peg.2175"/>